<gene>
    <name evidence="3" type="ORF">SDC9_196580</name>
</gene>
<evidence type="ECO:0000259" key="2">
    <source>
        <dbReference type="Pfam" id="PF13505"/>
    </source>
</evidence>
<sequence length="172" mass="19121">MRKTIFVNLVTSAIIFFAVFTSVQLKAQTGNILVGGGLGYATGIENLGIFAKGVYQFNKQWEVAPQFVYYLEKDNLTWLDIFLNGNFVFHSAKDYAFYGSAGLTLTRVSYNYPEELAAWLSESSSSHTETNLNLGAGVYYNLSSNLLLNGDLKYTIGDADHLFLGVGLMYKF</sequence>
<protein>
    <recommendedName>
        <fullName evidence="2">Outer membrane protein beta-barrel domain-containing protein</fullName>
    </recommendedName>
</protein>
<reference evidence="3" key="1">
    <citation type="submission" date="2019-08" db="EMBL/GenBank/DDBJ databases">
        <authorList>
            <person name="Kucharzyk K."/>
            <person name="Murdoch R.W."/>
            <person name="Higgins S."/>
            <person name="Loffler F."/>
        </authorList>
    </citation>
    <scope>NUCLEOTIDE SEQUENCE</scope>
</reference>
<dbReference type="Gene3D" id="2.40.160.20">
    <property type="match status" value="1"/>
</dbReference>
<accession>A0A645ICK0</accession>
<dbReference type="SUPFAM" id="SSF56925">
    <property type="entry name" value="OMPA-like"/>
    <property type="match status" value="1"/>
</dbReference>
<dbReference type="EMBL" id="VSSQ01111773">
    <property type="protein sequence ID" value="MPN48967.1"/>
    <property type="molecule type" value="Genomic_DNA"/>
</dbReference>
<proteinExistence type="predicted"/>
<comment type="caution">
    <text evidence="3">The sequence shown here is derived from an EMBL/GenBank/DDBJ whole genome shotgun (WGS) entry which is preliminary data.</text>
</comment>
<evidence type="ECO:0000256" key="1">
    <source>
        <dbReference type="ARBA" id="ARBA00022729"/>
    </source>
</evidence>
<organism evidence="3">
    <name type="scientific">bioreactor metagenome</name>
    <dbReference type="NCBI Taxonomy" id="1076179"/>
    <lineage>
        <taxon>unclassified sequences</taxon>
        <taxon>metagenomes</taxon>
        <taxon>ecological metagenomes</taxon>
    </lineage>
</organism>
<dbReference type="Pfam" id="PF13505">
    <property type="entry name" value="OMP_b-brl"/>
    <property type="match status" value="1"/>
</dbReference>
<evidence type="ECO:0000313" key="3">
    <source>
        <dbReference type="EMBL" id="MPN48967.1"/>
    </source>
</evidence>
<dbReference type="InterPro" id="IPR027385">
    <property type="entry name" value="Beta-barrel_OMP"/>
</dbReference>
<name>A0A645ICK0_9ZZZZ</name>
<dbReference type="InterPro" id="IPR011250">
    <property type="entry name" value="OMP/PagP_B-barrel"/>
</dbReference>
<keyword evidence="1" id="KW-0732">Signal</keyword>
<dbReference type="AlphaFoldDB" id="A0A645ICK0"/>
<feature type="domain" description="Outer membrane protein beta-barrel" evidence="2">
    <location>
        <begin position="21"/>
        <end position="172"/>
    </location>
</feature>